<evidence type="ECO:0000313" key="2">
    <source>
        <dbReference type="Proteomes" id="UP000005156"/>
    </source>
</evidence>
<protein>
    <submittedName>
        <fullName evidence="1">Uncharacterized protein</fullName>
    </submittedName>
</protein>
<evidence type="ECO:0000313" key="1">
    <source>
        <dbReference type="EMBL" id="EGG53821.1"/>
    </source>
</evidence>
<accession>F3QL66</accession>
<gene>
    <name evidence="1" type="ORF">HMPREF9439_01683</name>
</gene>
<dbReference type="AlphaFoldDB" id="F3QL66"/>
<comment type="caution">
    <text evidence="1">The sequence shown here is derived from an EMBL/GenBank/DDBJ whole genome shotgun (WGS) entry which is preliminary data.</text>
</comment>
<dbReference type="HOGENOM" id="CLU_3171196_0_0_4"/>
<dbReference type="Proteomes" id="UP000005156">
    <property type="component" value="Unassembled WGS sequence"/>
</dbReference>
<name>F3QL66_9BURK</name>
<keyword evidence="2" id="KW-1185">Reference proteome</keyword>
<sequence>MFVVFVVFRQKTSIGASSEFRALCRSLDLENQGSIFFREERLLHFQL</sequence>
<reference evidence="1 2" key="1">
    <citation type="submission" date="2011-02" db="EMBL/GenBank/DDBJ databases">
        <authorList>
            <person name="Weinstock G."/>
            <person name="Sodergren E."/>
            <person name="Clifton S."/>
            <person name="Fulton L."/>
            <person name="Fulton B."/>
            <person name="Courtney L."/>
            <person name="Fronick C."/>
            <person name="Harrison M."/>
            <person name="Strong C."/>
            <person name="Farmer C."/>
            <person name="Delahaunty K."/>
            <person name="Markovic C."/>
            <person name="Hall O."/>
            <person name="Minx P."/>
            <person name="Tomlinson C."/>
            <person name="Mitreva M."/>
            <person name="Hou S."/>
            <person name="Chen J."/>
            <person name="Wollam A."/>
            <person name="Pepin K.H."/>
            <person name="Johnson M."/>
            <person name="Bhonagiri V."/>
            <person name="Zhang X."/>
            <person name="Suruliraj S."/>
            <person name="Warren W."/>
            <person name="Chinwalla A."/>
            <person name="Mardis E.R."/>
            <person name="Wilson R.K."/>
        </authorList>
    </citation>
    <scope>NUCLEOTIDE SEQUENCE [LARGE SCALE GENOMIC DNA]</scope>
    <source>
        <strain evidence="1 2">YIT 11859</strain>
    </source>
</reference>
<proteinExistence type="predicted"/>
<dbReference type="EMBL" id="AFBP01000050">
    <property type="protein sequence ID" value="EGG53821.1"/>
    <property type="molecule type" value="Genomic_DNA"/>
</dbReference>
<organism evidence="1 2">
    <name type="scientific">Parasutterella excrementihominis YIT 11859</name>
    <dbReference type="NCBI Taxonomy" id="762966"/>
    <lineage>
        <taxon>Bacteria</taxon>
        <taxon>Pseudomonadati</taxon>
        <taxon>Pseudomonadota</taxon>
        <taxon>Betaproteobacteria</taxon>
        <taxon>Burkholderiales</taxon>
        <taxon>Sutterellaceae</taxon>
        <taxon>Parasutterella</taxon>
    </lineage>
</organism>